<dbReference type="AlphaFoldDB" id="A0A2T3B4K3"/>
<feature type="active site" description="Proton acceptor" evidence="4">
    <location>
        <position position="135"/>
    </location>
</feature>
<keyword evidence="7" id="KW-1185">Reference proteome</keyword>
<organism evidence="6 7">
    <name type="scientific">Amorphotheca resinae ATCC 22711</name>
    <dbReference type="NCBI Taxonomy" id="857342"/>
    <lineage>
        <taxon>Eukaryota</taxon>
        <taxon>Fungi</taxon>
        <taxon>Dikarya</taxon>
        <taxon>Ascomycota</taxon>
        <taxon>Pezizomycotina</taxon>
        <taxon>Leotiomycetes</taxon>
        <taxon>Helotiales</taxon>
        <taxon>Amorphothecaceae</taxon>
        <taxon>Amorphotheca</taxon>
    </lineage>
</organism>
<evidence type="ECO:0000259" key="5">
    <source>
        <dbReference type="PROSITE" id="PS50305"/>
    </source>
</evidence>
<feature type="binding site" evidence="4">
    <location>
        <position position="146"/>
    </location>
    <ligand>
        <name>Zn(2+)</name>
        <dbReference type="ChEBI" id="CHEBI:29105"/>
    </ligand>
</feature>
<feature type="binding site" evidence="4">
    <location>
        <position position="210"/>
    </location>
    <ligand>
        <name>Zn(2+)</name>
        <dbReference type="ChEBI" id="CHEBI:29105"/>
    </ligand>
</feature>
<proteinExistence type="inferred from homology"/>
<dbReference type="GO" id="GO:0046872">
    <property type="term" value="F:metal ion binding"/>
    <property type="evidence" value="ECO:0007669"/>
    <property type="project" value="UniProtKB-KW"/>
</dbReference>
<feature type="domain" description="Deacetylase sirtuin-type" evidence="5">
    <location>
        <begin position="11"/>
        <end position="315"/>
    </location>
</feature>
<dbReference type="SUPFAM" id="SSF52467">
    <property type="entry name" value="DHS-like NAD/FAD-binding domain"/>
    <property type="match status" value="1"/>
</dbReference>
<dbReference type="PROSITE" id="PS50305">
    <property type="entry name" value="SIRTUIN"/>
    <property type="match status" value="1"/>
</dbReference>
<evidence type="ECO:0000256" key="3">
    <source>
        <dbReference type="ARBA" id="ARBA00023027"/>
    </source>
</evidence>
<dbReference type="Gene3D" id="3.40.50.1220">
    <property type="entry name" value="TPP-binding domain"/>
    <property type="match status" value="1"/>
</dbReference>
<dbReference type="GO" id="GO:0070403">
    <property type="term" value="F:NAD+ binding"/>
    <property type="evidence" value="ECO:0007669"/>
    <property type="project" value="InterPro"/>
</dbReference>
<feature type="binding site" evidence="4">
    <location>
        <position position="213"/>
    </location>
    <ligand>
        <name>Zn(2+)</name>
        <dbReference type="ChEBI" id="CHEBI:29105"/>
    </ligand>
</feature>
<dbReference type="InterPro" id="IPR026590">
    <property type="entry name" value="Ssirtuin_cat_dom"/>
</dbReference>
<dbReference type="Pfam" id="PF02146">
    <property type="entry name" value="SIR2"/>
    <property type="match status" value="1"/>
</dbReference>
<dbReference type="Proteomes" id="UP000241818">
    <property type="component" value="Unassembled WGS sequence"/>
</dbReference>
<comment type="similarity">
    <text evidence="1">Belongs to the sirtuin family. Class I subfamily.</text>
</comment>
<dbReference type="InterPro" id="IPR003000">
    <property type="entry name" value="Sirtuin"/>
</dbReference>
<dbReference type="PANTHER" id="PTHR11085:SF10">
    <property type="entry name" value="NAD-DEPENDENT PROTEIN DEACYLASE SIRTUIN-5, MITOCHONDRIAL-RELATED"/>
    <property type="match status" value="1"/>
</dbReference>
<dbReference type="EMBL" id="KZ679010">
    <property type="protein sequence ID" value="PSS20577.1"/>
    <property type="molecule type" value="Genomic_DNA"/>
</dbReference>
<evidence type="ECO:0000313" key="7">
    <source>
        <dbReference type="Proteomes" id="UP000241818"/>
    </source>
</evidence>
<keyword evidence="2" id="KW-0808">Transferase</keyword>
<keyword evidence="4" id="KW-0862">Zinc</keyword>
<evidence type="ECO:0000313" key="6">
    <source>
        <dbReference type="EMBL" id="PSS20577.1"/>
    </source>
</evidence>
<protein>
    <recommendedName>
        <fullName evidence="5">Deacetylase sirtuin-type domain-containing protein</fullName>
    </recommendedName>
</protein>
<sequence length="315" mass="34492">MSSPSSEPQYSFATEEEINSFGKHLYKSKRILALCGAGLSAASGIPTFRGSGALWRGHKAAHLSSIEAFEANPGLVWKYMMDGRHLALQAKPNAGHEALAKLAKKKKKGFVCLTQNIDGLSERAKHPRDRLYSLHGSLLDIKCSNCSCDYYDKENLKDPLTPDLTGDDNLASFSSTATSEPTTSLTSQLFSMTIQESKKPVIPTSKLPHCPKCSSVLRPAVVWFGESLSQTMFDEINAWLDAEKRLDLMMVIGTMAEVYPAARFVQLAKDKGARIAVVNLDGGHLGGIQLRKQDWLFEGDAAEILPVLFEGTLEN</sequence>
<reference evidence="6 7" key="1">
    <citation type="journal article" date="2018" name="New Phytol.">
        <title>Comparative genomics and transcriptomics depict ericoid mycorrhizal fungi as versatile saprotrophs and plant mutualists.</title>
        <authorList>
            <person name="Martino E."/>
            <person name="Morin E."/>
            <person name="Grelet G.A."/>
            <person name="Kuo A."/>
            <person name="Kohler A."/>
            <person name="Daghino S."/>
            <person name="Barry K.W."/>
            <person name="Cichocki N."/>
            <person name="Clum A."/>
            <person name="Dockter R.B."/>
            <person name="Hainaut M."/>
            <person name="Kuo R.C."/>
            <person name="LaButti K."/>
            <person name="Lindahl B.D."/>
            <person name="Lindquist E.A."/>
            <person name="Lipzen A."/>
            <person name="Khouja H.R."/>
            <person name="Magnuson J."/>
            <person name="Murat C."/>
            <person name="Ohm R.A."/>
            <person name="Singer S.W."/>
            <person name="Spatafora J.W."/>
            <person name="Wang M."/>
            <person name="Veneault-Fourrey C."/>
            <person name="Henrissat B."/>
            <person name="Grigoriev I.V."/>
            <person name="Martin F.M."/>
            <person name="Perotto S."/>
        </authorList>
    </citation>
    <scope>NUCLEOTIDE SEQUENCE [LARGE SCALE GENOMIC DNA]</scope>
    <source>
        <strain evidence="6 7">ATCC 22711</strain>
    </source>
</reference>
<gene>
    <name evidence="6" type="ORF">M430DRAFT_139226</name>
</gene>
<accession>A0A2T3B4K3</accession>
<dbReference type="GO" id="GO:0005634">
    <property type="term" value="C:nucleus"/>
    <property type="evidence" value="ECO:0007669"/>
    <property type="project" value="TreeGrafter"/>
</dbReference>
<feature type="binding site" evidence="4">
    <location>
        <position position="143"/>
    </location>
    <ligand>
        <name>Zn(2+)</name>
        <dbReference type="ChEBI" id="CHEBI:29105"/>
    </ligand>
</feature>
<dbReference type="Gene3D" id="3.30.1600.10">
    <property type="entry name" value="SIR2/SIRT2 'Small Domain"/>
    <property type="match status" value="1"/>
</dbReference>
<dbReference type="PANTHER" id="PTHR11085">
    <property type="entry name" value="NAD-DEPENDENT PROTEIN DEACYLASE SIRTUIN-5, MITOCHONDRIAL-RELATED"/>
    <property type="match status" value="1"/>
</dbReference>
<dbReference type="RefSeq" id="XP_024721847.1">
    <property type="nucleotide sequence ID" value="XM_024862596.1"/>
</dbReference>
<dbReference type="STRING" id="857342.A0A2T3B4K3"/>
<evidence type="ECO:0000256" key="1">
    <source>
        <dbReference type="ARBA" id="ARBA00006924"/>
    </source>
</evidence>
<dbReference type="InParanoid" id="A0A2T3B4K3"/>
<dbReference type="InterPro" id="IPR050134">
    <property type="entry name" value="NAD-dep_sirtuin_deacylases"/>
</dbReference>
<dbReference type="GeneID" id="36570677"/>
<name>A0A2T3B4K3_AMORE</name>
<dbReference type="OrthoDB" id="424302at2759"/>
<evidence type="ECO:0000256" key="2">
    <source>
        <dbReference type="ARBA" id="ARBA00022679"/>
    </source>
</evidence>
<dbReference type="GO" id="GO:0017136">
    <property type="term" value="F:histone deacetylase activity, NAD-dependent"/>
    <property type="evidence" value="ECO:0007669"/>
    <property type="project" value="TreeGrafter"/>
</dbReference>
<keyword evidence="3" id="KW-0520">NAD</keyword>
<dbReference type="InterPro" id="IPR029035">
    <property type="entry name" value="DHS-like_NAD/FAD-binding_dom"/>
</dbReference>
<dbReference type="InterPro" id="IPR026591">
    <property type="entry name" value="Sirtuin_cat_small_dom_sf"/>
</dbReference>
<evidence type="ECO:0000256" key="4">
    <source>
        <dbReference type="PROSITE-ProRule" id="PRU00236"/>
    </source>
</evidence>
<keyword evidence="4" id="KW-0479">Metal-binding</keyword>